<evidence type="ECO:0000313" key="2">
    <source>
        <dbReference type="Proteomes" id="UP000666915"/>
    </source>
</evidence>
<proteinExistence type="predicted"/>
<gene>
    <name evidence="1" type="ORF">J4557_48935</name>
</gene>
<comment type="caution">
    <text evidence="1">The sequence shown here is derived from an EMBL/GenBank/DDBJ whole genome shotgun (WGS) entry which is preliminary data.</text>
</comment>
<organism evidence="1 2">
    <name type="scientific">Actinomadura nitritigenes</name>
    <dbReference type="NCBI Taxonomy" id="134602"/>
    <lineage>
        <taxon>Bacteria</taxon>
        <taxon>Bacillati</taxon>
        <taxon>Actinomycetota</taxon>
        <taxon>Actinomycetes</taxon>
        <taxon>Streptosporangiales</taxon>
        <taxon>Thermomonosporaceae</taxon>
        <taxon>Actinomadura</taxon>
    </lineage>
</organism>
<evidence type="ECO:0000313" key="1">
    <source>
        <dbReference type="EMBL" id="MBO2445440.1"/>
    </source>
</evidence>
<name>A0ABS3RGS3_9ACTN</name>
<protein>
    <submittedName>
        <fullName evidence="1">Uncharacterized protein</fullName>
    </submittedName>
</protein>
<keyword evidence="2" id="KW-1185">Reference proteome</keyword>
<dbReference type="EMBL" id="JAGEOK010000090">
    <property type="protein sequence ID" value="MBO2445440.1"/>
    <property type="molecule type" value="Genomic_DNA"/>
</dbReference>
<reference evidence="1 2" key="1">
    <citation type="submission" date="2021-03" db="EMBL/GenBank/DDBJ databases">
        <authorList>
            <person name="Kanchanasin P."/>
            <person name="Saeng-In P."/>
            <person name="Phongsopitanun W."/>
            <person name="Yuki M."/>
            <person name="Kudo T."/>
            <person name="Ohkuma M."/>
            <person name="Tanasupawat S."/>
        </authorList>
    </citation>
    <scope>NUCLEOTIDE SEQUENCE [LARGE SCALE GENOMIC DNA]</scope>
    <source>
        <strain evidence="1 2">L46</strain>
    </source>
</reference>
<dbReference type="RefSeq" id="WP_208274802.1">
    <property type="nucleotide sequence ID" value="NZ_BAAAGM010000158.1"/>
</dbReference>
<accession>A0ABS3RGS3</accession>
<dbReference type="Proteomes" id="UP000666915">
    <property type="component" value="Unassembled WGS sequence"/>
</dbReference>
<sequence>MGAYSYTTVVVEPDGATRIGVSLQPDESVSVLCSTGRPRAQISVMHAGADVVIAPTDPECPTAGDVEIARRLAASFERYADEVERLHALNADTRRDTAA</sequence>